<organism evidence="1">
    <name type="scientific">Arundo donax</name>
    <name type="common">Giant reed</name>
    <name type="synonym">Donax arundinaceus</name>
    <dbReference type="NCBI Taxonomy" id="35708"/>
    <lineage>
        <taxon>Eukaryota</taxon>
        <taxon>Viridiplantae</taxon>
        <taxon>Streptophyta</taxon>
        <taxon>Embryophyta</taxon>
        <taxon>Tracheophyta</taxon>
        <taxon>Spermatophyta</taxon>
        <taxon>Magnoliopsida</taxon>
        <taxon>Liliopsida</taxon>
        <taxon>Poales</taxon>
        <taxon>Poaceae</taxon>
        <taxon>PACMAD clade</taxon>
        <taxon>Arundinoideae</taxon>
        <taxon>Arundineae</taxon>
        <taxon>Arundo</taxon>
    </lineage>
</organism>
<reference evidence="1" key="1">
    <citation type="submission" date="2014-09" db="EMBL/GenBank/DDBJ databases">
        <authorList>
            <person name="Magalhaes I.L.F."/>
            <person name="Oliveira U."/>
            <person name="Santos F.R."/>
            <person name="Vidigal T.H.D.A."/>
            <person name="Brescovit A.D."/>
            <person name="Santos A.J."/>
        </authorList>
    </citation>
    <scope>NUCLEOTIDE SEQUENCE</scope>
    <source>
        <tissue evidence="1">Shoot tissue taken approximately 20 cm above the soil surface</tissue>
    </source>
</reference>
<accession>A0A0A9B308</accession>
<dbReference type="AlphaFoldDB" id="A0A0A9B308"/>
<sequence>MNVNAENIVPTPVYHVKLSNSAFSLVLCQVE</sequence>
<protein>
    <submittedName>
        <fullName evidence="1">Uncharacterized protein</fullName>
    </submittedName>
</protein>
<dbReference type="EMBL" id="GBRH01244203">
    <property type="protein sequence ID" value="JAD53692.1"/>
    <property type="molecule type" value="Transcribed_RNA"/>
</dbReference>
<reference evidence="1" key="2">
    <citation type="journal article" date="2015" name="Data Brief">
        <title>Shoot transcriptome of the giant reed, Arundo donax.</title>
        <authorList>
            <person name="Barrero R.A."/>
            <person name="Guerrero F.D."/>
            <person name="Moolhuijzen P."/>
            <person name="Goolsby J.A."/>
            <person name="Tidwell J."/>
            <person name="Bellgard S.E."/>
            <person name="Bellgard M.I."/>
        </authorList>
    </citation>
    <scope>NUCLEOTIDE SEQUENCE</scope>
    <source>
        <tissue evidence="1">Shoot tissue taken approximately 20 cm above the soil surface</tissue>
    </source>
</reference>
<evidence type="ECO:0000313" key="1">
    <source>
        <dbReference type="EMBL" id="JAD53692.1"/>
    </source>
</evidence>
<proteinExistence type="predicted"/>
<name>A0A0A9B308_ARUDO</name>